<keyword evidence="3" id="KW-1185">Reference proteome</keyword>
<proteinExistence type="predicted"/>
<accession>A0ABW2Q7F5</accession>
<protein>
    <submittedName>
        <fullName evidence="2">Dihydrofolate reductase family protein</fullName>
    </submittedName>
</protein>
<dbReference type="InterPro" id="IPR024072">
    <property type="entry name" value="DHFR-like_dom_sf"/>
</dbReference>
<dbReference type="RefSeq" id="WP_382392861.1">
    <property type="nucleotide sequence ID" value="NZ_JBHTCQ010000001.1"/>
</dbReference>
<dbReference type="Proteomes" id="UP001596455">
    <property type="component" value="Unassembled WGS sequence"/>
</dbReference>
<dbReference type="InterPro" id="IPR002734">
    <property type="entry name" value="RibDG_C"/>
</dbReference>
<dbReference type="Pfam" id="PF01872">
    <property type="entry name" value="RibD_C"/>
    <property type="match status" value="1"/>
</dbReference>
<comment type="caution">
    <text evidence="2">The sequence shown here is derived from an EMBL/GenBank/DDBJ whole genome shotgun (WGS) entry which is preliminary data.</text>
</comment>
<evidence type="ECO:0000313" key="2">
    <source>
        <dbReference type="EMBL" id="MFC7404969.1"/>
    </source>
</evidence>
<gene>
    <name evidence="2" type="ORF">ACFQQL_07595</name>
</gene>
<dbReference type="SUPFAM" id="SSF53597">
    <property type="entry name" value="Dihydrofolate reductase-like"/>
    <property type="match status" value="1"/>
</dbReference>
<dbReference type="Gene3D" id="3.40.430.10">
    <property type="entry name" value="Dihydrofolate Reductase, subunit A"/>
    <property type="match status" value="1"/>
</dbReference>
<evidence type="ECO:0000313" key="3">
    <source>
        <dbReference type="Proteomes" id="UP001596455"/>
    </source>
</evidence>
<evidence type="ECO:0000259" key="1">
    <source>
        <dbReference type="Pfam" id="PF01872"/>
    </source>
</evidence>
<sequence>MRTLIESTFLSLDGMVSNPEAWSMPYWNEEHQSYSQRLLEPAEGLVLGRETYEGFAETWPTMSGDPYTDKMNALPKYVASRTLTEATWNAQILQGDAVEAVAALKQEGDGTLLKFGTGPFSYDLLAAGLLDELHLWYFPVLSGVGEHLAPIGEITHLELADTVRFDSGIVVLVLRPKA</sequence>
<reference evidence="3" key="1">
    <citation type="journal article" date="2019" name="Int. J. Syst. Evol. Microbiol.">
        <title>The Global Catalogue of Microorganisms (GCM) 10K type strain sequencing project: providing services to taxonomists for standard genome sequencing and annotation.</title>
        <authorList>
            <consortium name="The Broad Institute Genomics Platform"/>
            <consortium name="The Broad Institute Genome Sequencing Center for Infectious Disease"/>
            <person name="Wu L."/>
            <person name="Ma J."/>
        </authorList>
    </citation>
    <scope>NUCLEOTIDE SEQUENCE [LARGE SCALE GENOMIC DNA]</scope>
    <source>
        <strain evidence="3">JCM 1490</strain>
    </source>
</reference>
<dbReference type="EMBL" id="JBHTCQ010000001">
    <property type="protein sequence ID" value="MFC7404969.1"/>
    <property type="molecule type" value="Genomic_DNA"/>
</dbReference>
<name>A0ABW2Q7F5_9MICO</name>
<feature type="domain" description="Bacterial bifunctional deaminase-reductase C-terminal" evidence="1">
    <location>
        <begin position="3"/>
        <end position="171"/>
    </location>
</feature>
<organism evidence="2 3">
    <name type="scientific">Georgenia alba</name>
    <dbReference type="NCBI Taxonomy" id="2233858"/>
    <lineage>
        <taxon>Bacteria</taxon>
        <taxon>Bacillati</taxon>
        <taxon>Actinomycetota</taxon>
        <taxon>Actinomycetes</taxon>
        <taxon>Micrococcales</taxon>
        <taxon>Bogoriellaceae</taxon>
        <taxon>Georgenia</taxon>
    </lineage>
</organism>